<sequence length="1753" mass="204100">MKILLLLIIICSIIKVYCSSHNQFPTSLVTLIFAVSDENCIHKKECGPRTDDNGNFVKFKIGEDNEHNAIEGTIKDLIPELRKLSDGDAKVYFEKVLFPSVKKAINEYFNIKDYNTLDDMTQEQIINKLTDVMNEEDVITKLLIKGSNSISFVNDNIEKSYSYFGVYEKSINEEFIKFVTDNNKKSLDIKNFYNNDNPLNPNIPIGVWEQIAEECRGRVTCKKYFKDKNKNSIGVSVIESIDENTKKHNYHLILTNISDELIVHPFTLTGNSNDRLVVDSSFFQREIHFYNRIDIDNNKVDIIKDKLITELKNYKSTDINKEIIDKIKTYKGNKRYKILINDLVSSYLDELENVLNKILTDEKINIPIVNGNQETENYTKERLLLYLKRCYTKTGENYCEDKIADLTEDNITNAFKSAFKSELNHANKLKDNNIFDFDLVNKYRDGVKIDDANTRNKLSNMLQRFTNIDSGILNSIRNNEVIEGDHIKTELDKVLKQENKIFKQNKMNEISFVSTKEEDKTLQTKLKYFNRSMYHSGKTGNSGYITDTEYDVMVKSGFYFADGTKDNTIFIPQEKNINIIDPSDSSPFYYYTVNGYCYDENNPTSTNIYKQDKYKLNNHAIGKYLFPQENSENKNIMEEFVHILTNNQLNPNLSSQLEELCTTLSNTNDIKTYLGPNNEKFKNPNHWRDDIFIHNSFDIFDSAFNDYNRLSNLETTLKTLKEKYSEGMKKDEAFNALGITPESLAENLSDEYIIQLKIPRSRDERLKKGYTLQNPHNSDASDPYNKVKNMVIKKIVREQNDQKKTIESVKNVNKRINSVLDHITKYKEKAYKVLENSMKLIDLIDGTTHSVNQNDSEEDRAASLNTHINSIKGSNPSKSVEIYNLKNRYNHNYIRFFDGFISGDVNKNIYSFEEITSEGLNTMKVNQDNNNGKNSRQYLSLNFVKAYNIKSILQQMFTFNKDGTANGVSTDYAHIEREKNTLILQKNINNKLKMYGENFKVPDIKTVSVDVSTYYDIKTSLLNTIKVLKDKDPNILLPNKNEKFILEPSKLYRDARSITQILELLVEIYDRNKDSLTKEESEEFIFNIHYTLNGFKYYYYSADINDEKLYELSIFNINEEKINDMEIIVDKAISIHNDKFNTDQSNQNIKFELLKFEPKYNSKYTLDKINHIIESFNDLISEDDNDNDFSMRFDFDKNNKVVNIERKSEIDKLIEDFKNIEIYENISKEYKGKLISLYNDLNELEDIFDIENEKASKKSKVRYMNNSYAVYNLKFALVEMLDKYYSSDDDIKKLISEHNSKPTKNFDKKTLTSDNQISLDFLINNVEDADKYIINDINSEQYVKKYFDSLKAQVKDEYANSNKIDNSINKINNIKSEIDNKISNFNKYTSPEGHYEEADHLISLINHYNELINVAKENCSDGELSKLNGIYIENNNELYNRLNYIRLKLMYKSLDKIIKSSNNNRFNNVIARRYSIADYVNIQNEKNSEAIWYKFNGYEISEPVNNDFKSIINDVINTESDALIIFDDESTGKHQVLELKRSHKLKYKLITHAPSFYRDSDEIESLNRLINKDEFYKSINSKSMKRLETFNQAEERLDASTKLTIDEANQKGITNINTDDNHNIYSSLDKAVNDDNSLLNNEEIKKSTKATKKKYSYIKKETIKISDRVTDDIFKVVSQKYNSFIGSCKTSLSTAKLIDISEVNKVESKASSINNNTKSKIKSDNKYVNQPPKIKGPHSISTKNKRIYRFNIY</sequence>
<evidence type="ECO:0000313" key="4">
    <source>
        <dbReference type="Proteomes" id="UP000193920"/>
    </source>
</evidence>
<accession>A0A1Y1YF12</accession>
<gene>
    <name evidence="3" type="ORF">LY90DRAFT_520227</name>
</gene>
<evidence type="ECO:0000313" key="3">
    <source>
        <dbReference type="EMBL" id="ORX96174.1"/>
    </source>
</evidence>
<dbReference type="Proteomes" id="UP000193920">
    <property type="component" value="Unassembled WGS sequence"/>
</dbReference>
<organism evidence="3 4">
    <name type="scientific">Neocallimastix californiae</name>
    <dbReference type="NCBI Taxonomy" id="1754190"/>
    <lineage>
        <taxon>Eukaryota</taxon>
        <taxon>Fungi</taxon>
        <taxon>Fungi incertae sedis</taxon>
        <taxon>Chytridiomycota</taxon>
        <taxon>Chytridiomycota incertae sedis</taxon>
        <taxon>Neocallimastigomycetes</taxon>
        <taxon>Neocallimastigales</taxon>
        <taxon>Neocallimastigaceae</taxon>
        <taxon>Neocallimastix</taxon>
    </lineage>
</organism>
<feature type="signal peptide" evidence="2">
    <location>
        <begin position="1"/>
        <end position="18"/>
    </location>
</feature>
<feature type="chain" id="PRO_5012305106" evidence="2">
    <location>
        <begin position="19"/>
        <end position="1753"/>
    </location>
</feature>
<evidence type="ECO:0000256" key="2">
    <source>
        <dbReference type="SAM" id="SignalP"/>
    </source>
</evidence>
<proteinExistence type="predicted"/>
<reference evidence="3 4" key="1">
    <citation type="submission" date="2016-08" db="EMBL/GenBank/DDBJ databases">
        <title>A Parts List for Fungal Cellulosomes Revealed by Comparative Genomics.</title>
        <authorList>
            <consortium name="DOE Joint Genome Institute"/>
            <person name="Haitjema C.H."/>
            <person name="Gilmore S.P."/>
            <person name="Henske J.K."/>
            <person name="Solomon K.V."/>
            <person name="De Groot R."/>
            <person name="Kuo A."/>
            <person name="Mondo S.J."/>
            <person name="Salamov A.A."/>
            <person name="Labutti K."/>
            <person name="Zhao Z."/>
            <person name="Chiniquy J."/>
            <person name="Barry K."/>
            <person name="Brewer H.M."/>
            <person name="Purvine S.O."/>
            <person name="Wright A.T."/>
            <person name="Boxma B."/>
            <person name="Van Alen T."/>
            <person name="Hackstein J.H."/>
            <person name="Baker S.E."/>
            <person name="Grigoriev I.V."/>
            <person name="O'Malley M.A."/>
        </authorList>
    </citation>
    <scope>NUCLEOTIDE SEQUENCE [LARGE SCALE GENOMIC DNA]</scope>
    <source>
        <strain evidence="3 4">G1</strain>
    </source>
</reference>
<keyword evidence="4" id="KW-1185">Reference proteome</keyword>
<keyword evidence="2" id="KW-0732">Signal</keyword>
<comment type="caution">
    <text evidence="3">The sequence shown here is derived from an EMBL/GenBank/DDBJ whole genome shotgun (WGS) entry which is preliminary data.</text>
</comment>
<dbReference type="EMBL" id="MCOG01000630">
    <property type="protein sequence ID" value="ORX96174.1"/>
    <property type="molecule type" value="Genomic_DNA"/>
</dbReference>
<dbReference type="STRING" id="1754190.A0A1Y1YF12"/>
<name>A0A1Y1YF12_9FUNG</name>
<feature type="region of interest" description="Disordered" evidence="1">
    <location>
        <begin position="1712"/>
        <end position="1740"/>
    </location>
</feature>
<protein>
    <submittedName>
        <fullName evidence="3">Uncharacterized protein</fullName>
    </submittedName>
</protein>
<evidence type="ECO:0000256" key="1">
    <source>
        <dbReference type="SAM" id="MobiDB-lite"/>
    </source>
</evidence>